<protein>
    <recommendedName>
        <fullName evidence="3">DUF535 domain-containing protein</fullName>
    </recommendedName>
</protein>
<evidence type="ECO:0000313" key="2">
    <source>
        <dbReference type="Proteomes" id="UP000002736"/>
    </source>
</evidence>
<dbReference type="PANTHER" id="PTHR38785">
    <property type="entry name" value="HOMOLOG OF VIRK"/>
    <property type="match status" value="1"/>
</dbReference>
<dbReference type="InterPro" id="IPR007488">
    <property type="entry name" value="DUF535"/>
</dbReference>
<dbReference type="PANTHER" id="PTHR38785:SF1">
    <property type="entry name" value="HOMOLOG OF VIRK"/>
    <property type="match status" value="1"/>
</dbReference>
<dbReference type="Proteomes" id="UP000002736">
    <property type="component" value="Chromosome"/>
</dbReference>
<reference evidence="1 2" key="1">
    <citation type="submission" date="2009-07" db="EMBL/GenBank/DDBJ databases">
        <title>Complete sequence of Pectobacterium carotovorum subsp. carotovorum PC1.</title>
        <authorList>
            <consortium name="US DOE Joint Genome Institute"/>
            <person name="Lucas S."/>
            <person name="Copeland A."/>
            <person name="Lapidus A."/>
            <person name="Glavina del Rio T."/>
            <person name="Tice H."/>
            <person name="Bruce D."/>
            <person name="Goodwin L."/>
            <person name="Pitluck S."/>
            <person name="Munk A.C."/>
            <person name="Brettin T."/>
            <person name="Detter J.C."/>
            <person name="Han C."/>
            <person name="Tapia R."/>
            <person name="Larimer F."/>
            <person name="Land M."/>
            <person name="Hauser L."/>
            <person name="Kyrpides N."/>
            <person name="Mikhailova N."/>
            <person name="Balakrishnan V."/>
            <person name="Glasner J."/>
            <person name="Perna N.T."/>
        </authorList>
    </citation>
    <scope>NUCLEOTIDE SEQUENCE [LARGE SCALE GENOMIC DNA]</scope>
    <source>
        <strain evidence="1 2">PC1</strain>
    </source>
</reference>
<dbReference type="EMBL" id="CP001657">
    <property type="protein sequence ID" value="ACT15284.1"/>
    <property type="molecule type" value="Genomic_DNA"/>
</dbReference>
<name>C6DJI5_PECCP</name>
<sequence>MSRYDFVILIMVTFMDITSTQSLGNTKTQFRAAFSLLLALATGKHKPDRRWESLQWRIKYTARVMLHPLLTMKWLSFIVDYPVQDIFRRDGNELYSKLQRPYLMASLPTHQTCTALMDHYRFIQTLPLHRQRLLYSQNGGGNVLASFQGKSDENYTLRLMTNDQMCKEGELSLQLENSEHVLAQMTFSILRIEGEMGLFIGGIQGPDAQTPHQVIQGATRDCHSLFPKRILLEGLLNLARGLNLAHVIAVSNETHIYKHWRYRSKKRGVFLADYNAFLFAHGGQPRPDGNIALPLSLPRKSEQDIPSRKRAEYRRRYALFDEVACQINDVLAGSLLRSINLSNRT</sequence>
<evidence type="ECO:0000313" key="1">
    <source>
        <dbReference type="EMBL" id="ACT15284.1"/>
    </source>
</evidence>
<dbReference type="eggNOG" id="COG2990">
    <property type="taxonomic scope" value="Bacteria"/>
</dbReference>
<dbReference type="Pfam" id="PF04393">
    <property type="entry name" value="DUF535"/>
    <property type="match status" value="1"/>
</dbReference>
<gene>
    <name evidence="1" type="ordered locus">PC1_4270</name>
</gene>
<proteinExistence type="predicted"/>
<organism evidence="1 2">
    <name type="scientific">Pectobacterium carotovorum subsp. carotovorum (strain PC1)</name>
    <dbReference type="NCBI Taxonomy" id="561230"/>
    <lineage>
        <taxon>Bacteria</taxon>
        <taxon>Pseudomonadati</taxon>
        <taxon>Pseudomonadota</taxon>
        <taxon>Gammaproteobacteria</taxon>
        <taxon>Enterobacterales</taxon>
        <taxon>Pectobacteriaceae</taxon>
        <taxon>Pectobacterium</taxon>
    </lineage>
</organism>
<dbReference type="KEGG" id="pct:PC1_4270"/>
<evidence type="ECO:0008006" key="3">
    <source>
        <dbReference type="Google" id="ProtNLM"/>
    </source>
</evidence>
<dbReference type="GO" id="GO:0006974">
    <property type="term" value="P:DNA damage response"/>
    <property type="evidence" value="ECO:0007669"/>
    <property type="project" value="TreeGrafter"/>
</dbReference>
<dbReference type="HOGENOM" id="CLU_065818_1_0_6"/>
<dbReference type="AlphaFoldDB" id="C6DJI5"/>
<dbReference type="STRING" id="561230.PC1_4270"/>
<accession>C6DJI5</accession>